<reference evidence="2" key="1">
    <citation type="submission" date="2016-10" db="EMBL/GenBank/DDBJ databases">
        <authorList>
            <person name="Varghese N."/>
            <person name="Submissions S."/>
        </authorList>
    </citation>
    <scope>NUCLEOTIDE SEQUENCE [LARGE SCALE GENOMIC DNA]</scope>
    <source>
        <strain evidence="2">CGMCC 1.7736</strain>
    </source>
</reference>
<dbReference type="AlphaFoldDB" id="A0A1I6IKP1"/>
<evidence type="ECO:0000313" key="1">
    <source>
        <dbReference type="EMBL" id="SFR67241.1"/>
    </source>
</evidence>
<sequence length="283" mass="31737">MKDFPALPSLSDAPDELLSSGHLWILELVDGAWFRFGLDDAGIVRFGDERRVYGDPDSVPESYRHAVRHVRENLDRDALRAAVPNVEDVVFFGVATTRRSIAYDWTRTPSFLGYDVWSADAGEFRPPDAAEQIFDRLGLHPVNAFEKERNTRDFDPDGYEVPDSAWYDGPAKGVVVRNKRGKGGQRATLGHPDFREKTAVKPVEGDADGVAAELVPRERFERIAAELEARGRPVTVDSVYERALEAAFRESHARLHHHESDVDPAAFRSAVAARTRAFLQRRG</sequence>
<dbReference type="EMBL" id="FOYT01000003">
    <property type="protein sequence ID" value="SFR67241.1"/>
    <property type="molecule type" value="Genomic_DNA"/>
</dbReference>
<dbReference type="OrthoDB" id="326212at2157"/>
<name>A0A1I6IKP1_9EURY</name>
<evidence type="ECO:0008006" key="3">
    <source>
        <dbReference type="Google" id="ProtNLM"/>
    </source>
</evidence>
<organism evidence="1 2">
    <name type="scientific">Halogeometricum rufum</name>
    <dbReference type="NCBI Taxonomy" id="553469"/>
    <lineage>
        <taxon>Archaea</taxon>
        <taxon>Methanobacteriati</taxon>
        <taxon>Methanobacteriota</taxon>
        <taxon>Stenosarchaea group</taxon>
        <taxon>Halobacteria</taxon>
        <taxon>Halobacteriales</taxon>
        <taxon>Haloferacaceae</taxon>
        <taxon>Halogeometricum</taxon>
    </lineage>
</organism>
<keyword evidence="2" id="KW-1185">Reference proteome</keyword>
<gene>
    <name evidence="1" type="ORF">SAMN04487947_3402</name>
</gene>
<proteinExistence type="predicted"/>
<dbReference type="Proteomes" id="UP000198531">
    <property type="component" value="Unassembled WGS sequence"/>
</dbReference>
<dbReference type="STRING" id="553469.SAMN04487947_3402"/>
<protein>
    <recommendedName>
        <fullName evidence="3">RNA ligase domain-containing protein</fullName>
    </recommendedName>
</protein>
<evidence type="ECO:0000313" key="2">
    <source>
        <dbReference type="Proteomes" id="UP000198531"/>
    </source>
</evidence>
<dbReference type="RefSeq" id="WP_089809813.1">
    <property type="nucleotide sequence ID" value="NZ_FOYT01000003.1"/>
</dbReference>
<dbReference type="SUPFAM" id="SSF56091">
    <property type="entry name" value="DNA ligase/mRNA capping enzyme, catalytic domain"/>
    <property type="match status" value="1"/>
</dbReference>
<accession>A0A1I6IKP1</accession>